<comment type="caution">
    <text evidence="1">The sequence shown here is derived from an EMBL/GenBank/DDBJ whole genome shotgun (WGS) entry which is preliminary data.</text>
</comment>
<evidence type="ECO:0000313" key="1">
    <source>
        <dbReference type="EMBL" id="KRX94644.1"/>
    </source>
</evidence>
<dbReference type="InParanoid" id="A0A0V0Y2H6"/>
<dbReference type="AlphaFoldDB" id="A0A0V0Y2H6"/>
<dbReference type="EMBL" id="JYDH01006850">
    <property type="protein sequence ID" value="KRX94644.1"/>
    <property type="molecule type" value="Genomic_DNA"/>
</dbReference>
<keyword evidence="2" id="KW-1185">Reference proteome</keyword>
<gene>
    <name evidence="1" type="ORF">T01_3010</name>
</gene>
<dbReference type="Proteomes" id="UP000054776">
    <property type="component" value="Unassembled WGS sequence"/>
</dbReference>
<evidence type="ECO:0000313" key="2">
    <source>
        <dbReference type="Proteomes" id="UP000054776"/>
    </source>
</evidence>
<accession>A0A0V0Y2H6</accession>
<reference evidence="1 2" key="1">
    <citation type="submission" date="2015-01" db="EMBL/GenBank/DDBJ databases">
        <title>Evolution of Trichinella species and genotypes.</title>
        <authorList>
            <person name="Korhonen P.K."/>
            <person name="Edoardo P."/>
            <person name="Giuseppe L.R."/>
            <person name="Gasser R.B."/>
        </authorList>
    </citation>
    <scope>NUCLEOTIDE SEQUENCE [LARGE SCALE GENOMIC DNA]</scope>
    <source>
        <strain evidence="1">ISS3</strain>
    </source>
</reference>
<sequence length="38" mass="4364">MHVFTHPPLSRIIRVSRLITYVAFQLNQLITAKLLASD</sequence>
<name>A0A0V0Y2H6_TRISP</name>
<organism evidence="1 2">
    <name type="scientific">Trichinella spiralis</name>
    <name type="common">Trichina worm</name>
    <dbReference type="NCBI Taxonomy" id="6334"/>
    <lineage>
        <taxon>Eukaryota</taxon>
        <taxon>Metazoa</taxon>
        <taxon>Ecdysozoa</taxon>
        <taxon>Nematoda</taxon>
        <taxon>Enoplea</taxon>
        <taxon>Dorylaimia</taxon>
        <taxon>Trichinellida</taxon>
        <taxon>Trichinellidae</taxon>
        <taxon>Trichinella</taxon>
    </lineage>
</organism>
<protein>
    <submittedName>
        <fullName evidence="1">Uncharacterized protein</fullName>
    </submittedName>
</protein>
<proteinExistence type="predicted"/>